<dbReference type="eggNOG" id="COG1633">
    <property type="taxonomic scope" value="Bacteria"/>
</dbReference>
<dbReference type="InterPro" id="IPR009078">
    <property type="entry name" value="Ferritin-like_SF"/>
</dbReference>
<dbReference type="STRING" id="580327.Tthe_0234"/>
<name>D9TPM7_THETC</name>
<dbReference type="AlphaFoldDB" id="D9TPM7"/>
<dbReference type="RefSeq" id="WP_013296788.1">
    <property type="nucleotide sequence ID" value="NC_014410.1"/>
</dbReference>
<dbReference type="PANTHER" id="PTHR33531">
    <property type="entry name" value="RUBRERYTHRIN SUBFAMILY"/>
    <property type="match status" value="1"/>
</dbReference>
<accession>D9TPM7</accession>
<organism evidence="2 3">
    <name type="scientific">Thermoanaerobacterium thermosaccharolyticum (strain ATCC 7956 / DSM 571 / NCIMB 9385 / NCA 3814 / NCTC 13789 / WDCM 00135 / 2032)</name>
    <name type="common">Clostridium thermosaccharolyticum</name>
    <dbReference type="NCBI Taxonomy" id="580327"/>
    <lineage>
        <taxon>Bacteria</taxon>
        <taxon>Bacillati</taxon>
        <taxon>Bacillota</taxon>
        <taxon>Clostridia</taxon>
        <taxon>Thermoanaerobacterales</taxon>
        <taxon>Thermoanaerobacteraceae</taxon>
        <taxon>Thermoanaerobacterium</taxon>
    </lineage>
</organism>
<dbReference type="Pfam" id="PF02915">
    <property type="entry name" value="Rubrerythrin"/>
    <property type="match status" value="1"/>
</dbReference>
<feature type="domain" description="Rubrerythrin diiron-binding" evidence="1">
    <location>
        <begin position="14"/>
        <end position="157"/>
    </location>
</feature>
<dbReference type="InterPro" id="IPR012347">
    <property type="entry name" value="Ferritin-like"/>
</dbReference>
<dbReference type="Proteomes" id="UP000001626">
    <property type="component" value="Chromosome"/>
</dbReference>
<dbReference type="GeneID" id="93863124"/>
<gene>
    <name evidence="2" type="ordered locus">Tthe_0234</name>
</gene>
<evidence type="ECO:0000313" key="2">
    <source>
        <dbReference type="EMBL" id="ADL67809.1"/>
    </source>
</evidence>
<proteinExistence type="predicted"/>
<dbReference type="GO" id="GO:0046872">
    <property type="term" value="F:metal ion binding"/>
    <property type="evidence" value="ECO:0007669"/>
    <property type="project" value="InterPro"/>
</dbReference>
<evidence type="ECO:0000313" key="3">
    <source>
        <dbReference type="Proteomes" id="UP000001626"/>
    </source>
</evidence>
<dbReference type="EMBL" id="CP002171">
    <property type="protein sequence ID" value="ADL67809.1"/>
    <property type="molecule type" value="Genomic_DNA"/>
</dbReference>
<keyword evidence="3" id="KW-1185">Reference proteome</keyword>
<dbReference type="KEGG" id="ttm:Tthe_0234"/>
<dbReference type="SUPFAM" id="SSF47240">
    <property type="entry name" value="Ferritin-like"/>
    <property type="match status" value="1"/>
</dbReference>
<protein>
    <submittedName>
        <fullName evidence="2">Rubrerythrin</fullName>
    </submittedName>
</protein>
<reference evidence="2 3" key="1">
    <citation type="submission" date="2010-08" db="EMBL/GenBank/DDBJ databases">
        <title>Complete sequence of Thermoanaerobacterium thermosaccharolyticum DSM 571.</title>
        <authorList>
            <consortium name="US DOE Joint Genome Institute"/>
            <person name="Lucas S."/>
            <person name="Copeland A."/>
            <person name="Lapidus A."/>
            <person name="Cheng J.-F."/>
            <person name="Bruce D."/>
            <person name="Goodwin L."/>
            <person name="Pitluck S."/>
            <person name="Teshima H."/>
            <person name="Detter J.C."/>
            <person name="Han C."/>
            <person name="Tapia R."/>
            <person name="Land M."/>
            <person name="Hauser L."/>
            <person name="Chang Y.-J."/>
            <person name="Jeffries C."/>
            <person name="Kyrpides N."/>
            <person name="Ivanova N."/>
            <person name="Mikhailova N."/>
            <person name="Hemme C.L."/>
            <person name="Woyke T."/>
        </authorList>
    </citation>
    <scope>NUCLEOTIDE SEQUENCE [LARGE SCALE GENOMIC DNA]</scope>
    <source>
        <strain evidence="3">ATCC 7956 / DSM 571 / NCIMB 9385 / NCA 3814 / NCTC 13789 / WDCM 00135 / 2032</strain>
    </source>
</reference>
<sequence length="168" mass="19799">MSSEIEKKYLTDLEVVSLAIDIEDRGYEFYTMASEKFSNDKKIKEFFDEMAREELIHKSKFEELYRKLLDEKKGDDSAYFDIEASIYLTMLYKTSVFPSENLVEEVLKNVDTIYDAIELAIRAEKDSILFYDEIVKEAKFDATKRIVITLLNEEIKHFIDLSNKLKEV</sequence>
<dbReference type="OrthoDB" id="271558at2"/>
<dbReference type="InterPro" id="IPR003251">
    <property type="entry name" value="Rr_diiron-bd_dom"/>
</dbReference>
<dbReference type="HOGENOM" id="CLU_122749_0_0_9"/>
<dbReference type="GO" id="GO:0016491">
    <property type="term" value="F:oxidoreductase activity"/>
    <property type="evidence" value="ECO:0007669"/>
    <property type="project" value="InterPro"/>
</dbReference>
<dbReference type="Gene3D" id="1.20.1260.10">
    <property type="match status" value="1"/>
</dbReference>
<dbReference type="CDD" id="cd01045">
    <property type="entry name" value="Ferritin_like_AB"/>
    <property type="match status" value="1"/>
</dbReference>
<dbReference type="PANTHER" id="PTHR33531:SF7">
    <property type="entry name" value="HYPOTHETICAL MEMBRANE PROTEIN, CONSERVED"/>
    <property type="match status" value="1"/>
</dbReference>
<evidence type="ECO:0000259" key="1">
    <source>
        <dbReference type="Pfam" id="PF02915"/>
    </source>
</evidence>